<dbReference type="EMBL" id="BMAT01010347">
    <property type="protein sequence ID" value="GFS24596.1"/>
    <property type="molecule type" value="Genomic_DNA"/>
</dbReference>
<evidence type="ECO:0000313" key="3">
    <source>
        <dbReference type="Proteomes" id="UP000762676"/>
    </source>
</evidence>
<sequence length="96" mass="10694">MMSGRRVDESMHSTSSMIHQGVLFAAWWTHWTSGDNVMGGLDGDRGKQQGKHNTERSCFDRLSNNNNNNNDDDDDDDDDDNDDETDGDDKNTVVGG</sequence>
<dbReference type="Proteomes" id="UP000762676">
    <property type="component" value="Unassembled WGS sequence"/>
</dbReference>
<keyword evidence="3" id="KW-1185">Reference proteome</keyword>
<comment type="caution">
    <text evidence="2">The sequence shown here is derived from an EMBL/GenBank/DDBJ whole genome shotgun (WGS) entry which is preliminary data.</text>
</comment>
<proteinExistence type="predicted"/>
<protein>
    <submittedName>
        <fullName evidence="2">Uncharacterized protein</fullName>
    </submittedName>
</protein>
<feature type="region of interest" description="Disordered" evidence="1">
    <location>
        <begin position="35"/>
        <end position="96"/>
    </location>
</feature>
<organism evidence="2 3">
    <name type="scientific">Elysia marginata</name>
    <dbReference type="NCBI Taxonomy" id="1093978"/>
    <lineage>
        <taxon>Eukaryota</taxon>
        <taxon>Metazoa</taxon>
        <taxon>Spiralia</taxon>
        <taxon>Lophotrochozoa</taxon>
        <taxon>Mollusca</taxon>
        <taxon>Gastropoda</taxon>
        <taxon>Heterobranchia</taxon>
        <taxon>Euthyneura</taxon>
        <taxon>Panpulmonata</taxon>
        <taxon>Sacoglossa</taxon>
        <taxon>Placobranchoidea</taxon>
        <taxon>Plakobranchidae</taxon>
        <taxon>Elysia</taxon>
    </lineage>
</organism>
<gene>
    <name evidence="2" type="ORF">ElyMa_005161200</name>
</gene>
<feature type="compositionally biased region" description="Acidic residues" evidence="1">
    <location>
        <begin position="70"/>
        <end position="87"/>
    </location>
</feature>
<evidence type="ECO:0000313" key="2">
    <source>
        <dbReference type="EMBL" id="GFS24596.1"/>
    </source>
</evidence>
<accession>A0AAV4JTA1</accession>
<name>A0AAV4JTA1_9GAST</name>
<evidence type="ECO:0000256" key="1">
    <source>
        <dbReference type="SAM" id="MobiDB-lite"/>
    </source>
</evidence>
<dbReference type="AlphaFoldDB" id="A0AAV4JTA1"/>
<reference evidence="2 3" key="1">
    <citation type="journal article" date="2021" name="Elife">
        <title>Chloroplast acquisition without the gene transfer in kleptoplastic sea slugs, Plakobranchus ocellatus.</title>
        <authorList>
            <person name="Maeda T."/>
            <person name="Takahashi S."/>
            <person name="Yoshida T."/>
            <person name="Shimamura S."/>
            <person name="Takaki Y."/>
            <person name="Nagai Y."/>
            <person name="Toyoda A."/>
            <person name="Suzuki Y."/>
            <person name="Arimoto A."/>
            <person name="Ishii H."/>
            <person name="Satoh N."/>
            <person name="Nishiyama T."/>
            <person name="Hasebe M."/>
            <person name="Maruyama T."/>
            <person name="Minagawa J."/>
            <person name="Obokata J."/>
            <person name="Shigenobu S."/>
        </authorList>
    </citation>
    <scope>NUCLEOTIDE SEQUENCE [LARGE SCALE GENOMIC DNA]</scope>
</reference>
<feature type="compositionally biased region" description="Basic and acidic residues" evidence="1">
    <location>
        <begin position="42"/>
        <end position="59"/>
    </location>
</feature>